<dbReference type="Pfam" id="PF09588">
    <property type="entry name" value="YqaJ"/>
    <property type="match status" value="1"/>
</dbReference>
<feature type="domain" description="YqaJ viral recombinase" evidence="2">
    <location>
        <begin position="67"/>
        <end position="233"/>
    </location>
</feature>
<evidence type="ECO:0000313" key="4">
    <source>
        <dbReference type="Proteomes" id="UP000267804"/>
    </source>
</evidence>
<evidence type="ECO:0000313" key="3">
    <source>
        <dbReference type="EMBL" id="AYF32048.1"/>
    </source>
</evidence>
<evidence type="ECO:0000259" key="2">
    <source>
        <dbReference type="Pfam" id="PF09588"/>
    </source>
</evidence>
<dbReference type="InterPro" id="IPR019080">
    <property type="entry name" value="YqaJ_viral_recombinase"/>
</dbReference>
<name>A0A386WX32_9ACTN</name>
<dbReference type="KEGG" id="mtua:CSH63_32350"/>
<accession>A0A386WX32</accession>
<dbReference type="EMBL" id="CP024087">
    <property type="protein sequence ID" value="AYF32048.1"/>
    <property type="molecule type" value="Genomic_DNA"/>
</dbReference>
<dbReference type="SUPFAM" id="SSF52980">
    <property type="entry name" value="Restriction endonuclease-like"/>
    <property type="match status" value="1"/>
</dbReference>
<sequence>MVGRVDAGPGGGRDARRGRPCTGDPVKPRTVVPLTNGDAKKAVARFGRSPRVPAVPLLPAGPPEDVWLAARRAGPDGYRVGASELAAVLGISPYASPFSLWWSKQDGWDAEPASRRQRYGHAVEDGIAGLFGEDHPELLVCRPGAGLWGHPVERWLVATPDFLAVAADAPLCSHGGDCLVHRDAAGLHNVDDQGGVHVEPVECKSDEGGKGWGKPGTDQVPAHHRVQLLVQCEILGAPRGWLVRKEHAYVVEYDDAARAEMKAWLAEGRSFVVSLETGISPDIDGHEATTDTLTQLHPAIEDGAEEPVPATLAAEFRAALDALDTAKTRAEEAKNRLRDRMGAAQYAVDADGRRIAQRLIYKRRAYEVPAGMVDQLRRTK</sequence>
<evidence type="ECO:0000256" key="1">
    <source>
        <dbReference type="SAM" id="MobiDB-lite"/>
    </source>
</evidence>
<reference evidence="3 4" key="1">
    <citation type="submission" date="2017-10" db="EMBL/GenBank/DDBJ databases">
        <title>Integration of genomic and chemical information greatly accelerates assignment of the full stereostructure of myelolactone, a potent inhibitor of myeloma from a marine-derived Micromonospora.</title>
        <authorList>
            <person name="Kim M.C."/>
            <person name="Machado H."/>
            <person name="Jensen P.R."/>
            <person name="Fenical W."/>
        </authorList>
    </citation>
    <scope>NUCLEOTIDE SEQUENCE [LARGE SCALE GENOMIC DNA]</scope>
    <source>
        <strain evidence="3 4">CNY-010</strain>
    </source>
</reference>
<dbReference type="InterPro" id="IPR011335">
    <property type="entry name" value="Restrct_endonuc-II-like"/>
</dbReference>
<gene>
    <name evidence="3" type="ORF">CSH63_32350</name>
</gene>
<proteinExistence type="predicted"/>
<protein>
    <recommendedName>
        <fullName evidence="2">YqaJ viral recombinase domain-containing protein</fullName>
    </recommendedName>
</protein>
<dbReference type="InterPro" id="IPR011604">
    <property type="entry name" value="PDDEXK-like_dom_sf"/>
</dbReference>
<dbReference type="Proteomes" id="UP000267804">
    <property type="component" value="Chromosome"/>
</dbReference>
<organism evidence="3 4">
    <name type="scientific">Micromonospora tulbaghiae</name>
    <dbReference type="NCBI Taxonomy" id="479978"/>
    <lineage>
        <taxon>Bacteria</taxon>
        <taxon>Bacillati</taxon>
        <taxon>Actinomycetota</taxon>
        <taxon>Actinomycetes</taxon>
        <taxon>Micromonosporales</taxon>
        <taxon>Micromonosporaceae</taxon>
        <taxon>Micromonospora</taxon>
    </lineage>
</organism>
<feature type="region of interest" description="Disordered" evidence="1">
    <location>
        <begin position="1"/>
        <end position="33"/>
    </location>
</feature>
<dbReference type="Gene3D" id="3.90.320.10">
    <property type="match status" value="1"/>
</dbReference>
<dbReference type="AlphaFoldDB" id="A0A386WX32"/>